<dbReference type="PROSITE" id="PS51186">
    <property type="entry name" value="GNAT"/>
    <property type="match status" value="1"/>
</dbReference>
<comment type="caution">
    <text evidence="2">The sequence shown here is derived from an EMBL/GenBank/DDBJ whole genome shotgun (WGS) entry which is preliminary data.</text>
</comment>
<dbReference type="PANTHER" id="PTHR42791">
    <property type="entry name" value="GNAT FAMILY ACETYLTRANSFERASE"/>
    <property type="match status" value="1"/>
</dbReference>
<feature type="domain" description="N-acetyltransferase" evidence="1">
    <location>
        <begin position="7"/>
        <end position="199"/>
    </location>
</feature>
<reference evidence="2" key="1">
    <citation type="submission" date="2022-11" db="EMBL/GenBank/DDBJ databases">
        <authorList>
            <person name="Petersen C."/>
        </authorList>
    </citation>
    <scope>NUCLEOTIDE SEQUENCE</scope>
    <source>
        <strain evidence="2">IBT 34128</strain>
    </source>
</reference>
<name>A0A9W9FJQ8_9EURO</name>
<keyword evidence="3" id="KW-1185">Reference proteome</keyword>
<dbReference type="GO" id="GO:0016747">
    <property type="term" value="F:acyltransferase activity, transferring groups other than amino-acyl groups"/>
    <property type="evidence" value="ECO:0007669"/>
    <property type="project" value="InterPro"/>
</dbReference>
<dbReference type="CDD" id="cd04301">
    <property type="entry name" value="NAT_SF"/>
    <property type="match status" value="1"/>
</dbReference>
<dbReference type="EMBL" id="JAPMSZ010000005">
    <property type="protein sequence ID" value="KAJ5101412.1"/>
    <property type="molecule type" value="Genomic_DNA"/>
</dbReference>
<dbReference type="Proteomes" id="UP001141434">
    <property type="component" value="Unassembled WGS sequence"/>
</dbReference>
<dbReference type="InterPro" id="IPR000182">
    <property type="entry name" value="GNAT_dom"/>
</dbReference>
<dbReference type="InterPro" id="IPR016181">
    <property type="entry name" value="Acyl_CoA_acyltransferase"/>
</dbReference>
<dbReference type="InterPro" id="IPR052523">
    <property type="entry name" value="Trichothecene_AcTrans"/>
</dbReference>
<dbReference type="GeneID" id="81393384"/>
<gene>
    <name evidence="2" type="ORF">NUU61_003634</name>
</gene>
<proteinExistence type="predicted"/>
<reference evidence="2" key="2">
    <citation type="journal article" date="2023" name="IMA Fungus">
        <title>Comparative genomic study of the Penicillium genus elucidates a diverse pangenome and 15 lateral gene transfer events.</title>
        <authorList>
            <person name="Petersen C."/>
            <person name="Sorensen T."/>
            <person name="Nielsen M.R."/>
            <person name="Sondergaard T.E."/>
            <person name="Sorensen J.L."/>
            <person name="Fitzpatrick D.A."/>
            <person name="Frisvad J.C."/>
            <person name="Nielsen K.L."/>
        </authorList>
    </citation>
    <scope>NUCLEOTIDE SEQUENCE</scope>
    <source>
        <strain evidence="2">IBT 34128</strain>
    </source>
</reference>
<dbReference type="SUPFAM" id="SSF55729">
    <property type="entry name" value="Acyl-CoA N-acyltransferases (Nat)"/>
    <property type="match status" value="1"/>
</dbReference>
<dbReference type="Gene3D" id="3.40.630.30">
    <property type="match status" value="1"/>
</dbReference>
<dbReference type="Pfam" id="PF00583">
    <property type="entry name" value="Acetyltransf_1"/>
    <property type="match status" value="1"/>
</dbReference>
<evidence type="ECO:0000313" key="3">
    <source>
        <dbReference type="Proteomes" id="UP001141434"/>
    </source>
</evidence>
<dbReference type="AlphaFoldDB" id="A0A9W9FJQ8"/>
<protein>
    <recommendedName>
        <fullName evidence="1">N-acetyltransferase domain-containing protein</fullName>
    </recommendedName>
</protein>
<organism evidence="2 3">
    <name type="scientific">Penicillium alfredii</name>
    <dbReference type="NCBI Taxonomy" id="1506179"/>
    <lineage>
        <taxon>Eukaryota</taxon>
        <taxon>Fungi</taxon>
        <taxon>Dikarya</taxon>
        <taxon>Ascomycota</taxon>
        <taxon>Pezizomycotina</taxon>
        <taxon>Eurotiomycetes</taxon>
        <taxon>Eurotiomycetidae</taxon>
        <taxon>Eurotiales</taxon>
        <taxon>Aspergillaceae</taxon>
        <taxon>Penicillium</taxon>
    </lineage>
</organism>
<dbReference type="PANTHER" id="PTHR42791:SF1">
    <property type="entry name" value="N-ACETYLTRANSFERASE DOMAIN-CONTAINING PROTEIN"/>
    <property type="match status" value="1"/>
</dbReference>
<dbReference type="OrthoDB" id="2115692at2759"/>
<sequence length="199" mass="22765">MANPNSLKLELVTSEDIPALIDLWFRVFTDPSMQHLFPDTPGVCEWWTDANRHDLVHKPFQRYLKIIDPDSIDDQGRPRMVAYAKWDLGSLDVRGSRFPPWHEDMPGRDCEQFFGRLDSERRVIMGERKHFYLDMLGTDPAYRRCGAASMLLRWGCDLADQEETAAYVDASRDGAPLYGKFGFVDRTVSAGGTASMVRE</sequence>
<evidence type="ECO:0000259" key="1">
    <source>
        <dbReference type="PROSITE" id="PS51186"/>
    </source>
</evidence>
<dbReference type="RefSeq" id="XP_056512243.1">
    <property type="nucleotide sequence ID" value="XM_056654216.1"/>
</dbReference>
<accession>A0A9W9FJQ8</accession>
<evidence type="ECO:0000313" key="2">
    <source>
        <dbReference type="EMBL" id="KAJ5101412.1"/>
    </source>
</evidence>